<accession>A0A3A8GIX0</accession>
<evidence type="ECO:0008006" key="3">
    <source>
        <dbReference type="Google" id="ProtNLM"/>
    </source>
</evidence>
<gene>
    <name evidence="1" type="ORF">D7V64_08125</name>
</gene>
<dbReference type="EMBL" id="RAXZ01000008">
    <property type="protein sequence ID" value="RKG52953.1"/>
    <property type="molecule type" value="Genomic_DNA"/>
</dbReference>
<organism evidence="1 2">
    <name type="scientific">Acinetobacter cumulans</name>
    <dbReference type="NCBI Taxonomy" id="2136182"/>
    <lineage>
        <taxon>Bacteria</taxon>
        <taxon>Pseudomonadati</taxon>
        <taxon>Pseudomonadota</taxon>
        <taxon>Gammaproteobacteria</taxon>
        <taxon>Moraxellales</taxon>
        <taxon>Moraxellaceae</taxon>
        <taxon>Acinetobacter</taxon>
    </lineage>
</organism>
<proteinExistence type="predicted"/>
<protein>
    <recommendedName>
        <fullName evidence="3">DUF3168 domain-containing protein</fullName>
    </recommendedName>
</protein>
<evidence type="ECO:0000313" key="2">
    <source>
        <dbReference type="Proteomes" id="UP000281084"/>
    </source>
</evidence>
<evidence type="ECO:0000313" key="1">
    <source>
        <dbReference type="EMBL" id="RKG52953.1"/>
    </source>
</evidence>
<reference evidence="1 2" key="1">
    <citation type="submission" date="2018-09" db="EMBL/GenBank/DDBJ databases">
        <title>The draft genome of Acinetobacter spp. strains.</title>
        <authorList>
            <person name="Qin J."/>
            <person name="Feng Y."/>
            <person name="Zong Z."/>
        </authorList>
    </citation>
    <scope>NUCLEOTIDE SEQUENCE [LARGE SCALE GENOMIC DNA]</scope>
    <source>
        <strain evidence="1 2">WCHAc060002</strain>
    </source>
</reference>
<sequence length="119" mass="13459">MLASEICYALLEPHFKCGPHPLPKGEDLSNGYVTYQDISIIPEMAVDGWLGFDQVRVQVNVFNHQSLKASQDANQIKKIFTKQNSYSGCVVIGQRSDFDTETMLYVQQIDFYLTQSDSC</sequence>
<comment type="caution">
    <text evidence="1">The sequence shown here is derived from an EMBL/GenBank/DDBJ whole genome shotgun (WGS) entry which is preliminary data.</text>
</comment>
<dbReference type="Proteomes" id="UP000281084">
    <property type="component" value="Unassembled WGS sequence"/>
</dbReference>
<dbReference type="RefSeq" id="WP_075167493.1">
    <property type="nucleotide sequence ID" value="NZ_RAXZ01000008.1"/>
</dbReference>
<name>A0A3A8GIX0_9GAMM</name>
<dbReference type="AlphaFoldDB" id="A0A3A8GIX0"/>